<dbReference type="OrthoDB" id="10513339at2759"/>
<dbReference type="AlphaFoldDB" id="A0A0L6VH96"/>
<comment type="caution">
    <text evidence="1">The sequence shown here is derived from an EMBL/GenBank/DDBJ whole genome shotgun (WGS) entry which is preliminary data.</text>
</comment>
<dbReference type="Proteomes" id="UP000037035">
    <property type="component" value="Unassembled WGS sequence"/>
</dbReference>
<accession>A0A0L6VH96</accession>
<reference evidence="1 2" key="1">
    <citation type="submission" date="2015-08" db="EMBL/GenBank/DDBJ databases">
        <title>Next Generation Sequencing and Analysis of the Genome of Puccinia sorghi L Schw, the Causal Agent of Maize Common Rust.</title>
        <authorList>
            <person name="Rochi L."/>
            <person name="Burguener G."/>
            <person name="Darino M."/>
            <person name="Turjanski A."/>
            <person name="Kreff E."/>
            <person name="Dieguez M.J."/>
            <person name="Sacco F."/>
        </authorList>
    </citation>
    <scope>NUCLEOTIDE SEQUENCE [LARGE SCALE GENOMIC DNA]</scope>
    <source>
        <strain evidence="1 2">RO10H11247</strain>
    </source>
</reference>
<dbReference type="EMBL" id="LAVV01006401">
    <property type="protein sequence ID" value="KNZ60128.1"/>
    <property type="molecule type" value="Genomic_DNA"/>
</dbReference>
<sequence>MWPGPFWSQNNRPDPISALNNPQAITSQVVVDAKMISPTVVKGDEQEDYTFECEDLSVNPSLEQLILHKISVSRGKQEVIWDSGASDNVTVRVSPDGPCDFITGTSTLRFAGINSMIVAVKKVYYCENARSKLISVVAFKKANTQFRVGGNFDSISLLSHRGTTLLHSVFVSPRDTPEYPKACIIVLYLL</sequence>
<gene>
    <name evidence="1" type="ORF">VP01_1607g2</name>
</gene>
<protein>
    <submittedName>
        <fullName evidence="1">Uncharacterized protein</fullName>
    </submittedName>
</protein>
<dbReference type="VEuPathDB" id="FungiDB:VP01_1607g2"/>
<proteinExistence type="predicted"/>
<name>A0A0L6VH96_9BASI</name>
<organism evidence="1 2">
    <name type="scientific">Puccinia sorghi</name>
    <dbReference type="NCBI Taxonomy" id="27349"/>
    <lineage>
        <taxon>Eukaryota</taxon>
        <taxon>Fungi</taxon>
        <taxon>Dikarya</taxon>
        <taxon>Basidiomycota</taxon>
        <taxon>Pucciniomycotina</taxon>
        <taxon>Pucciniomycetes</taxon>
        <taxon>Pucciniales</taxon>
        <taxon>Pucciniaceae</taxon>
        <taxon>Puccinia</taxon>
    </lineage>
</organism>
<evidence type="ECO:0000313" key="2">
    <source>
        <dbReference type="Proteomes" id="UP000037035"/>
    </source>
</evidence>
<keyword evidence="2" id="KW-1185">Reference proteome</keyword>
<evidence type="ECO:0000313" key="1">
    <source>
        <dbReference type="EMBL" id="KNZ60128.1"/>
    </source>
</evidence>